<comment type="caution">
    <text evidence="2">The sequence shown here is derived from an EMBL/GenBank/DDBJ whole genome shotgun (WGS) entry which is preliminary data.</text>
</comment>
<sequence>MSPQTTLDAESATRLFRAYIFKPAEGVFLFHPRAMERLVAEHLDAQGQDSAVPDLVYYLMPSPAFLRGLESENPEALIVIEGLNLPDQVILLPMPVEQRLDHAAFNRLLRDYWGRRFEAEVARAWQIARDDDQNDHRFGADALCELIGSPAFAEARDILTRDAIIPAGLDAALVCRAFVARVVRLRYFSPGARGFFFPAIYDWNTFDQWLTESGFDLPPPRPGSRLPRLLEQTRPDRRCDHPSQPPFLPGGLTYGYSDPDFDPMQTRVIRQEPLVTPERNSDANPANAPPEASAIIETRCLAALRQGLRQPRKNWRLHLHETLLGVWAFLLYPLLWLPTRIRRRGSPPPPARGLRLDVALIRFRQAIRTASQAELIDHYAISIDQLARAQRRFDAMHEPCAATIAQITGILTQRRLGAEEALANLLAAKWKLGPESATELAALVERLGADCLDSRRARAARSLLRNLEQVLLESRTTYYHLRPLQWMFSLGRVRLRQILPVQAHLKALRELDVALNRLEQLGWSSPDVEHFGQPLQALSQRLTVQLEAALKPHLKDALQTSGFTAGSHRERVAVHKLLRELLDVIQRRRHLKFTDVRDIVARNSLRLPDLAPHELLTGDRLAHFDRRAARALPGVYQPGEIYIKGLQQISAPLFGTPMGRLLLRHLIVPGGLAFLGLKTIDVLIGLIIEVDPAFHLANLWLTGSCMLLINVIAYTRLGLLTARALLRGFWWSLRLILFDGVRRLLRWRPVTHFLETSLVRGLDRNLLRPFLIGALLILPLLGLLSFIEGALVKPDLSLLAFALALGALVRNTAAGRRLLDDSISATGRFLRHLNQTLVIGFVQELMGFFKEVNRRFQQGLHRIEELLSHRLGESRLELALKSMLAPLWRILEAISQFYVTVLVEPQVNPIKHFPLVTIAHKLMLPFFPLITSLMITLLDPFLPRWIAYPFITITILLLPGLAGFLVWELKENWKLYAANHPASVEPAIVGSHGETMRGMLRRGFHSGTLPKAFDRLRRVLGQQIRDGAQHPSRLREVQRHLAEIERTICVFCDRELTYALHQRGKDPVCALSRVETRRPRLATNSFELTLDLYTPAAVNPGPIEIRLCICLMEPDDLHLRIRIAGPRDNLHASCWELVREDIEVFGRRAGATQILFN</sequence>
<keyword evidence="3" id="KW-1185">Reference proteome</keyword>
<feature type="transmembrane region" description="Helical" evidence="1">
    <location>
        <begin position="945"/>
        <end position="967"/>
    </location>
</feature>
<dbReference type="EMBL" id="SMAO01000004">
    <property type="protein sequence ID" value="TCT21480.1"/>
    <property type="molecule type" value="Genomic_DNA"/>
</dbReference>
<keyword evidence="1" id="KW-0812">Transmembrane</keyword>
<feature type="transmembrane region" description="Helical" evidence="1">
    <location>
        <begin position="770"/>
        <end position="790"/>
    </location>
</feature>
<evidence type="ECO:0000313" key="3">
    <source>
        <dbReference type="Proteomes" id="UP000295717"/>
    </source>
</evidence>
<reference evidence="2 3" key="1">
    <citation type="submission" date="2019-03" db="EMBL/GenBank/DDBJ databases">
        <title>Genomic Encyclopedia of Type Strains, Phase IV (KMG-IV): sequencing the most valuable type-strain genomes for metagenomic binning, comparative biology and taxonomic classification.</title>
        <authorList>
            <person name="Goeker M."/>
        </authorList>
    </citation>
    <scope>NUCLEOTIDE SEQUENCE [LARGE SCALE GENOMIC DNA]</scope>
    <source>
        <strain evidence="2 3">DSM 13587</strain>
    </source>
</reference>
<gene>
    <name evidence="2" type="ORF">EDC35_104339</name>
</gene>
<feature type="transmembrane region" description="Helical" evidence="1">
    <location>
        <begin position="922"/>
        <end position="939"/>
    </location>
</feature>
<feature type="transmembrane region" description="Helical" evidence="1">
    <location>
        <begin position="796"/>
        <end position="813"/>
    </location>
</feature>
<feature type="transmembrane region" description="Helical" evidence="1">
    <location>
        <begin position="666"/>
        <end position="688"/>
    </location>
</feature>
<proteinExistence type="predicted"/>
<evidence type="ECO:0000256" key="1">
    <source>
        <dbReference type="SAM" id="Phobius"/>
    </source>
</evidence>
<organism evidence="2 3">
    <name type="scientific">Thiobaca trueperi</name>
    <dbReference type="NCBI Taxonomy" id="127458"/>
    <lineage>
        <taxon>Bacteria</taxon>
        <taxon>Pseudomonadati</taxon>
        <taxon>Pseudomonadota</taxon>
        <taxon>Gammaproteobacteria</taxon>
        <taxon>Chromatiales</taxon>
        <taxon>Chromatiaceae</taxon>
        <taxon>Thiobaca</taxon>
    </lineage>
</organism>
<evidence type="ECO:0008006" key="4">
    <source>
        <dbReference type="Google" id="ProtNLM"/>
    </source>
</evidence>
<dbReference type="Proteomes" id="UP000295717">
    <property type="component" value="Unassembled WGS sequence"/>
</dbReference>
<name>A0A4R3MXW2_9GAMM</name>
<accession>A0A4R3MXW2</accession>
<keyword evidence="1" id="KW-0472">Membrane</keyword>
<keyword evidence="1" id="KW-1133">Transmembrane helix</keyword>
<feature type="transmembrane region" description="Helical" evidence="1">
    <location>
        <begin position="700"/>
        <end position="726"/>
    </location>
</feature>
<dbReference type="RefSeq" id="WP_132977066.1">
    <property type="nucleotide sequence ID" value="NZ_SMAO01000004.1"/>
</dbReference>
<evidence type="ECO:0000313" key="2">
    <source>
        <dbReference type="EMBL" id="TCT21480.1"/>
    </source>
</evidence>
<dbReference type="OrthoDB" id="5747753at2"/>
<dbReference type="AlphaFoldDB" id="A0A4R3MXW2"/>
<feature type="transmembrane region" description="Helical" evidence="1">
    <location>
        <begin position="317"/>
        <end position="337"/>
    </location>
</feature>
<protein>
    <recommendedName>
        <fullName evidence="4">Sulfite exporter TauE/SafE family protein</fullName>
    </recommendedName>
</protein>